<dbReference type="Proteomes" id="UP000008312">
    <property type="component" value="Unassembled WGS sequence"/>
</dbReference>
<dbReference type="GeneID" id="24922476"/>
<accession>D8M169</accession>
<feature type="compositionally biased region" description="Basic and acidic residues" evidence="1">
    <location>
        <begin position="67"/>
        <end position="93"/>
    </location>
</feature>
<evidence type="ECO:0000313" key="4">
    <source>
        <dbReference type="Proteomes" id="UP000008312"/>
    </source>
</evidence>
<organism evidence="3">
    <name type="scientific">Blastocystis hominis</name>
    <dbReference type="NCBI Taxonomy" id="12968"/>
    <lineage>
        <taxon>Eukaryota</taxon>
        <taxon>Sar</taxon>
        <taxon>Stramenopiles</taxon>
        <taxon>Bigyra</taxon>
        <taxon>Opalozoa</taxon>
        <taxon>Opalinata</taxon>
        <taxon>Blastocystidae</taxon>
        <taxon>Blastocystis</taxon>
    </lineage>
</organism>
<dbReference type="InParanoid" id="D8M169"/>
<evidence type="ECO:0000259" key="2">
    <source>
        <dbReference type="Pfam" id="PF03104"/>
    </source>
</evidence>
<gene>
    <name evidence="3" type="ORF">GSBLH_T00006351001</name>
</gene>
<keyword evidence="4" id="KW-1185">Reference proteome</keyword>
<dbReference type="InterPro" id="IPR006133">
    <property type="entry name" value="DNA-dir_DNA_pol_B_exonuc"/>
</dbReference>
<feature type="region of interest" description="Disordered" evidence="1">
    <location>
        <begin position="30"/>
        <end position="97"/>
    </location>
</feature>
<dbReference type="InterPro" id="IPR012337">
    <property type="entry name" value="RNaseH-like_sf"/>
</dbReference>
<dbReference type="Gene3D" id="3.30.420.10">
    <property type="entry name" value="Ribonuclease H-like superfamily/Ribonuclease H"/>
    <property type="match status" value="1"/>
</dbReference>
<dbReference type="PANTHER" id="PTHR45812">
    <property type="entry name" value="DNA POLYMERASE ZETA CATALYTIC SUBUNIT"/>
    <property type="match status" value="1"/>
</dbReference>
<feature type="domain" description="DNA-directed DNA polymerase family B exonuclease" evidence="2">
    <location>
        <begin position="254"/>
        <end position="414"/>
    </location>
</feature>
<dbReference type="EMBL" id="FN668644">
    <property type="protein sequence ID" value="CBK21808.2"/>
    <property type="molecule type" value="Genomic_DNA"/>
</dbReference>
<dbReference type="InterPro" id="IPR036397">
    <property type="entry name" value="RNaseH_sf"/>
</dbReference>
<sequence length="475" mass="54688">MNEKEMEMEVELGSEIEDVNESLLCCDPLLSGGEMNGKDRETLDFSNGKECKLGKSGSEMENQSENDQNRNEFESENHPNESNEKKNEIHPCEKNTTNTKQSYDYKQIILPKREKWKPLFADGEILYRRFLYSIKPPSRDSVVLKDLMKSYHLPCCHYDDLVTMKEFNTTEVLNELEHEIELKGEQTKQQSENRIEFWKEILGSAPIPRFRRFVYSIKPPIIPKQASSPPPIEPTEFQSSLNSSTLLNSSITQFSQNETPPPSLRLMSIELLCESTETAKPNPKTDPILGVFYSFSTTDLHNNDNTPIQCGIIYSSLFFLSALAVDSLAFSSTFPPYLCKSFHSIQFVKEESELLLALINVVLSFNPDFIVEYEMQRDSIGYLIDRCEHLGVPVLFLLSRCPFSLIHQDVHRNSNLFHSFYIDPEYNEYRYDGKANFEQWGYQTNGVMNVNPANTKYNQQKSSTISMNGRYGFDL</sequence>
<reference evidence="3" key="1">
    <citation type="submission" date="2010-02" db="EMBL/GenBank/DDBJ databases">
        <title>Sequencing and annotation of the Blastocystis hominis genome.</title>
        <authorList>
            <person name="Wincker P."/>
        </authorList>
    </citation>
    <scope>NUCLEOTIDE SEQUENCE</scope>
    <source>
        <strain evidence="3">Singapore isolate B</strain>
    </source>
</reference>
<dbReference type="RefSeq" id="XP_012895856.1">
    <property type="nucleotide sequence ID" value="XM_013040402.1"/>
</dbReference>
<dbReference type="GO" id="GO:0000724">
    <property type="term" value="P:double-strand break repair via homologous recombination"/>
    <property type="evidence" value="ECO:0007669"/>
    <property type="project" value="TreeGrafter"/>
</dbReference>
<evidence type="ECO:0000256" key="1">
    <source>
        <dbReference type="SAM" id="MobiDB-lite"/>
    </source>
</evidence>
<dbReference type="SUPFAM" id="SSF53098">
    <property type="entry name" value="Ribonuclease H-like"/>
    <property type="match status" value="1"/>
</dbReference>
<dbReference type="GO" id="GO:0042276">
    <property type="term" value="P:error-prone translesion synthesis"/>
    <property type="evidence" value="ECO:0007669"/>
    <property type="project" value="TreeGrafter"/>
</dbReference>
<dbReference type="AlphaFoldDB" id="D8M169"/>
<dbReference type="GO" id="GO:0016035">
    <property type="term" value="C:zeta DNA polymerase complex"/>
    <property type="evidence" value="ECO:0007669"/>
    <property type="project" value="InterPro"/>
</dbReference>
<dbReference type="InterPro" id="IPR030559">
    <property type="entry name" value="PolZ_Rev3"/>
</dbReference>
<proteinExistence type="predicted"/>
<protein>
    <recommendedName>
        <fullName evidence="2">DNA-directed DNA polymerase family B exonuclease domain-containing protein</fullName>
    </recommendedName>
</protein>
<evidence type="ECO:0000313" key="3">
    <source>
        <dbReference type="EMBL" id="CBK21808.2"/>
    </source>
</evidence>
<dbReference type="Pfam" id="PF03104">
    <property type="entry name" value="DNA_pol_B_exo1"/>
    <property type="match status" value="1"/>
</dbReference>
<dbReference type="PANTHER" id="PTHR45812:SF1">
    <property type="entry name" value="DNA POLYMERASE ZETA CATALYTIC SUBUNIT"/>
    <property type="match status" value="1"/>
</dbReference>
<dbReference type="GO" id="GO:0005634">
    <property type="term" value="C:nucleus"/>
    <property type="evidence" value="ECO:0007669"/>
    <property type="project" value="TreeGrafter"/>
</dbReference>
<name>D8M169_BLAHO</name>
<dbReference type="GO" id="GO:0003887">
    <property type="term" value="F:DNA-directed DNA polymerase activity"/>
    <property type="evidence" value="ECO:0007669"/>
    <property type="project" value="TreeGrafter"/>
</dbReference>
<feature type="compositionally biased region" description="Basic and acidic residues" evidence="1">
    <location>
        <begin position="36"/>
        <end position="53"/>
    </location>
</feature>
<dbReference type="GO" id="GO:0003676">
    <property type="term" value="F:nucleic acid binding"/>
    <property type="evidence" value="ECO:0007669"/>
    <property type="project" value="InterPro"/>
</dbReference>